<sequence>MATVEENHALDRSFLGKTSSILRKSLKALDRLQVPGIDTSSSPLSLIMALLLSNTTVCQEPSLAAQPLTLITKKTVMPSLTSLTKLFLAKTFPSPRIKLWGTQSSPTGVDEPMATSTEDARGDICEIVVVAIQKVIDSSAYEHDRGSTMGPGRVQKASIWNATKRPQGQLSLPHHISCSIRSGATTKVSAQPKRNDREFVFDEKFIFERREKDEQYHEVTIKVSSVAPGFNKKHCLGQVHVDLDAAFAAQTMGPIYRQSALQTNDGSESRMEIYYVLHRLVVQNAMAATASRQLIRSSRSLNDDDDMDACGQIFPDLWYLC</sequence>
<dbReference type="VEuPathDB" id="FungiDB:DD237_002195"/>
<accession>A0A3R7XVG5</accession>
<dbReference type="AlphaFoldDB" id="A0A3R7XVG5"/>
<reference evidence="1 2" key="1">
    <citation type="submission" date="2018-06" db="EMBL/GenBank/DDBJ databases">
        <title>Comparative genomics of downy mildews reveals potential adaptations to biotrophy.</title>
        <authorList>
            <person name="Fletcher K."/>
            <person name="Klosterman S.J."/>
            <person name="Derevnina L."/>
            <person name="Martin F."/>
            <person name="Koike S."/>
            <person name="Reyes Chin-Wo S."/>
            <person name="Mou B."/>
            <person name="Michelmore R."/>
        </authorList>
    </citation>
    <scope>NUCLEOTIDE SEQUENCE [LARGE SCALE GENOMIC DNA]</scope>
    <source>
        <strain evidence="1 2">R13</strain>
    </source>
</reference>
<dbReference type="Proteomes" id="UP000286097">
    <property type="component" value="Unassembled WGS sequence"/>
</dbReference>
<evidence type="ECO:0000313" key="1">
    <source>
        <dbReference type="EMBL" id="RQM14749.1"/>
    </source>
</evidence>
<dbReference type="OrthoDB" id="163367at2759"/>
<proteinExistence type="predicted"/>
<dbReference type="EMBL" id="QKXF01000187">
    <property type="protein sequence ID" value="RQM14749.1"/>
    <property type="molecule type" value="Genomic_DNA"/>
</dbReference>
<evidence type="ECO:0000313" key="2">
    <source>
        <dbReference type="Proteomes" id="UP000286097"/>
    </source>
</evidence>
<name>A0A3R7XVG5_9STRA</name>
<protein>
    <recommendedName>
        <fullName evidence="3">C2 domain-containing protein</fullName>
    </recommendedName>
</protein>
<organism evidence="1 2">
    <name type="scientific">Peronospora effusa</name>
    <dbReference type="NCBI Taxonomy" id="542832"/>
    <lineage>
        <taxon>Eukaryota</taxon>
        <taxon>Sar</taxon>
        <taxon>Stramenopiles</taxon>
        <taxon>Oomycota</taxon>
        <taxon>Peronosporomycetes</taxon>
        <taxon>Peronosporales</taxon>
        <taxon>Peronosporaceae</taxon>
        <taxon>Peronospora</taxon>
    </lineage>
</organism>
<evidence type="ECO:0008006" key="3">
    <source>
        <dbReference type="Google" id="ProtNLM"/>
    </source>
</evidence>
<gene>
    <name evidence="1" type="ORF">DD237_002195</name>
</gene>
<comment type="caution">
    <text evidence="1">The sequence shown here is derived from an EMBL/GenBank/DDBJ whole genome shotgun (WGS) entry which is preliminary data.</text>
</comment>